<dbReference type="AlphaFoldDB" id="A0AA35L7H5"/>
<dbReference type="Proteomes" id="UP001178461">
    <property type="component" value="Chromosome 13"/>
</dbReference>
<proteinExistence type="predicted"/>
<reference evidence="2" key="1">
    <citation type="submission" date="2022-12" db="EMBL/GenBank/DDBJ databases">
        <authorList>
            <person name="Alioto T."/>
            <person name="Alioto T."/>
            <person name="Gomez Garrido J."/>
        </authorList>
    </citation>
    <scope>NUCLEOTIDE SEQUENCE</scope>
</reference>
<sequence length="73" mass="7815">MSSHRLPEAQDRTAAPRLPPHSKLDLTATLDSANSPGNETPPAASSQPPTITGTCASCGENHERWTCRFRDAT</sequence>
<feature type="region of interest" description="Disordered" evidence="1">
    <location>
        <begin position="1"/>
        <end position="57"/>
    </location>
</feature>
<evidence type="ECO:0000256" key="1">
    <source>
        <dbReference type="SAM" id="MobiDB-lite"/>
    </source>
</evidence>
<evidence type="ECO:0000313" key="2">
    <source>
        <dbReference type="EMBL" id="CAI5791235.1"/>
    </source>
</evidence>
<accession>A0AA35L7H5</accession>
<keyword evidence="3" id="KW-1185">Reference proteome</keyword>
<gene>
    <name evidence="2" type="ORF">PODLI_1B032655</name>
</gene>
<dbReference type="EMBL" id="OX395138">
    <property type="protein sequence ID" value="CAI5791235.1"/>
    <property type="molecule type" value="Genomic_DNA"/>
</dbReference>
<feature type="compositionally biased region" description="Basic and acidic residues" evidence="1">
    <location>
        <begin position="1"/>
        <end position="11"/>
    </location>
</feature>
<organism evidence="2 3">
    <name type="scientific">Podarcis lilfordi</name>
    <name type="common">Lilford's wall lizard</name>
    <dbReference type="NCBI Taxonomy" id="74358"/>
    <lineage>
        <taxon>Eukaryota</taxon>
        <taxon>Metazoa</taxon>
        <taxon>Chordata</taxon>
        <taxon>Craniata</taxon>
        <taxon>Vertebrata</taxon>
        <taxon>Euteleostomi</taxon>
        <taxon>Lepidosauria</taxon>
        <taxon>Squamata</taxon>
        <taxon>Bifurcata</taxon>
        <taxon>Unidentata</taxon>
        <taxon>Episquamata</taxon>
        <taxon>Laterata</taxon>
        <taxon>Lacertibaenia</taxon>
        <taxon>Lacertidae</taxon>
        <taxon>Podarcis</taxon>
    </lineage>
</organism>
<protein>
    <submittedName>
        <fullName evidence="2">Uncharacterized protein</fullName>
    </submittedName>
</protein>
<feature type="compositionally biased region" description="Polar residues" evidence="1">
    <location>
        <begin position="29"/>
        <end position="55"/>
    </location>
</feature>
<name>A0AA35L7H5_9SAUR</name>
<evidence type="ECO:0000313" key="3">
    <source>
        <dbReference type="Proteomes" id="UP001178461"/>
    </source>
</evidence>